<proteinExistence type="predicted"/>
<dbReference type="AlphaFoldDB" id="A0A4Z2GUI2"/>
<evidence type="ECO:0000313" key="2">
    <source>
        <dbReference type="EMBL" id="TNN56403.1"/>
    </source>
</evidence>
<comment type="caution">
    <text evidence="2">The sequence shown here is derived from an EMBL/GenBank/DDBJ whole genome shotgun (WGS) entry which is preliminary data.</text>
</comment>
<keyword evidence="3" id="KW-1185">Reference proteome</keyword>
<reference evidence="2 3" key="1">
    <citation type="submission" date="2019-03" db="EMBL/GenBank/DDBJ databases">
        <title>First draft genome of Liparis tanakae, snailfish: a comprehensive survey of snailfish specific genes.</title>
        <authorList>
            <person name="Kim W."/>
            <person name="Song I."/>
            <person name="Jeong J.-H."/>
            <person name="Kim D."/>
            <person name="Kim S."/>
            <person name="Ryu S."/>
            <person name="Song J.Y."/>
            <person name="Lee S.K."/>
        </authorList>
    </citation>
    <scope>NUCLEOTIDE SEQUENCE [LARGE SCALE GENOMIC DNA]</scope>
    <source>
        <tissue evidence="2">Muscle</tissue>
    </source>
</reference>
<gene>
    <name evidence="2" type="ORF">EYF80_033363</name>
</gene>
<feature type="region of interest" description="Disordered" evidence="1">
    <location>
        <begin position="46"/>
        <end position="110"/>
    </location>
</feature>
<evidence type="ECO:0000256" key="1">
    <source>
        <dbReference type="SAM" id="MobiDB-lite"/>
    </source>
</evidence>
<accession>A0A4Z2GUI2</accession>
<evidence type="ECO:0000313" key="3">
    <source>
        <dbReference type="Proteomes" id="UP000314294"/>
    </source>
</evidence>
<sequence length="131" mass="13601">MATCETTGLTILATGVSLYGTTSIGSSTGSAHWCFHECTTLKLHRGLPGEVGGPSVPGPRARRGGERRPGLESAQRPLLALSQPAMQGPGSSRRGWAAAGRPDRQPAASSAVELWDSGRGLGRLALPRQIC</sequence>
<name>A0A4Z2GUI2_9TELE</name>
<protein>
    <submittedName>
        <fullName evidence="2">Uncharacterized protein</fullName>
    </submittedName>
</protein>
<dbReference type="EMBL" id="SRLO01000429">
    <property type="protein sequence ID" value="TNN56403.1"/>
    <property type="molecule type" value="Genomic_DNA"/>
</dbReference>
<organism evidence="2 3">
    <name type="scientific">Liparis tanakae</name>
    <name type="common">Tanaka's snailfish</name>
    <dbReference type="NCBI Taxonomy" id="230148"/>
    <lineage>
        <taxon>Eukaryota</taxon>
        <taxon>Metazoa</taxon>
        <taxon>Chordata</taxon>
        <taxon>Craniata</taxon>
        <taxon>Vertebrata</taxon>
        <taxon>Euteleostomi</taxon>
        <taxon>Actinopterygii</taxon>
        <taxon>Neopterygii</taxon>
        <taxon>Teleostei</taxon>
        <taxon>Neoteleostei</taxon>
        <taxon>Acanthomorphata</taxon>
        <taxon>Eupercaria</taxon>
        <taxon>Perciformes</taxon>
        <taxon>Cottioidei</taxon>
        <taxon>Cottales</taxon>
        <taxon>Liparidae</taxon>
        <taxon>Liparis</taxon>
    </lineage>
</organism>
<dbReference type="Proteomes" id="UP000314294">
    <property type="component" value="Unassembled WGS sequence"/>
</dbReference>